<proteinExistence type="predicted"/>
<dbReference type="EMBL" id="MU825407">
    <property type="protein sequence ID" value="KAJ7391207.1"/>
    <property type="molecule type" value="Genomic_DNA"/>
</dbReference>
<organism evidence="2 3">
    <name type="scientific">Desmophyllum pertusum</name>
    <dbReference type="NCBI Taxonomy" id="174260"/>
    <lineage>
        <taxon>Eukaryota</taxon>
        <taxon>Metazoa</taxon>
        <taxon>Cnidaria</taxon>
        <taxon>Anthozoa</taxon>
        <taxon>Hexacorallia</taxon>
        <taxon>Scleractinia</taxon>
        <taxon>Caryophylliina</taxon>
        <taxon>Caryophylliidae</taxon>
        <taxon>Desmophyllum</taxon>
    </lineage>
</organism>
<protein>
    <submittedName>
        <fullName evidence="2">Uncharacterized protein</fullName>
    </submittedName>
</protein>
<reference evidence="2" key="1">
    <citation type="submission" date="2023-01" db="EMBL/GenBank/DDBJ databases">
        <title>Genome assembly of the deep-sea coral Lophelia pertusa.</title>
        <authorList>
            <person name="Herrera S."/>
            <person name="Cordes E."/>
        </authorList>
    </citation>
    <scope>NUCLEOTIDE SEQUENCE</scope>
    <source>
        <strain evidence="2">USNM1676648</strain>
        <tissue evidence="2">Polyp</tissue>
    </source>
</reference>
<dbReference type="AlphaFoldDB" id="A0A9X0A0G7"/>
<name>A0A9X0A0G7_9CNID</name>
<accession>A0A9X0A0G7</accession>
<evidence type="ECO:0000256" key="1">
    <source>
        <dbReference type="SAM" id="MobiDB-lite"/>
    </source>
</evidence>
<evidence type="ECO:0000313" key="2">
    <source>
        <dbReference type="EMBL" id="KAJ7391207.1"/>
    </source>
</evidence>
<feature type="region of interest" description="Disordered" evidence="1">
    <location>
        <begin position="35"/>
        <end position="68"/>
    </location>
</feature>
<keyword evidence="3" id="KW-1185">Reference proteome</keyword>
<dbReference type="OrthoDB" id="5983867at2759"/>
<gene>
    <name evidence="2" type="ORF">OS493_019338</name>
</gene>
<dbReference type="Proteomes" id="UP001163046">
    <property type="component" value="Unassembled WGS sequence"/>
</dbReference>
<sequence length="142" mass="16147">MVAKLGKVENRIKADIRQALCCKINSIKFRTNKPRYFQDKEEEDEEGIPSSPFSSGVMTEAKRSTKETITLRQVDEGKKKSDLPMYPNASFRKLKIYSSAEIAQSNPLEKICHKKLNKWKASALHGVLDTAWTSKKSMLLVL</sequence>
<comment type="caution">
    <text evidence="2">The sequence shown here is derived from an EMBL/GenBank/DDBJ whole genome shotgun (WGS) entry which is preliminary data.</text>
</comment>
<evidence type="ECO:0000313" key="3">
    <source>
        <dbReference type="Proteomes" id="UP001163046"/>
    </source>
</evidence>